<dbReference type="InterPro" id="IPR039426">
    <property type="entry name" value="TonB-dep_rcpt-like"/>
</dbReference>
<reference evidence="10" key="1">
    <citation type="journal article" date="2019" name="Nat. Med.">
        <title>A library of human gut bacterial isolates paired with longitudinal multiomics data enables mechanistic microbiome research.</title>
        <authorList>
            <person name="Poyet M."/>
            <person name="Groussin M."/>
            <person name="Gibbons S.M."/>
            <person name="Avila-Pacheco J."/>
            <person name="Jiang X."/>
            <person name="Kearney S.M."/>
            <person name="Perrotta A.R."/>
            <person name="Berdy B."/>
            <person name="Zhao S."/>
            <person name="Lieberman T.D."/>
            <person name="Swanson P.K."/>
            <person name="Smith M."/>
            <person name="Roesemann S."/>
            <person name="Alexander J.E."/>
            <person name="Rich S.A."/>
            <person name="Livny J."/>
            <person name="Vlamakis H."/>
            <person name="Clish C."/>
            <person name="Bullock K."/>
            <person name="Deik A."/>
            <person name="Scott J."/>
            <person name="Pierce K.A."/>
            <person name="Xavier R.J."/>
            <person name="Alm E.J."/>
        </authorList>
    </citation>
    <scope>NUCLEOTIDE SEQUENCE</scope>
    <source>
        <strain evidence="10">BIOML-A4</strain>
    </source>
</reference>
<protein>
    <submittedName>
        <fullName evidence="10">SusC/RagA family TonB-linked outer membrane protein</fullName>
    </submittedName>
</protein>
<feature type="signal peptide" evidence="8">
    <location>
        <begin position="1"/>
        <end position="34"/>
    </location>
</feature>
<comment type="similarity">
    <text evidence="7">Belongs to the TonB-dependent receptor family.</text>
</comment>
<dbReference type="InterPro" id="IPR023996">
    <property type="entry name" value="TonB-dep_OMP_SusC/RagA"/>
</dbReference>
<dbReference type="GO" id="GO:0009279">
    <property type="term" value="C:cell outer membrane"/>
    <property type="evidence" value="ECO:0007669"/>
    <property type="project" value="UniProtKB-SubCell"/>
</dbReference>
<dbReference type="InterPro" id="IPR037066">
    <property type="entry name" value="Plug_dom_sf"/>
</dbReference>
<dbReference type="FunFam" id="2.170.130.10:FF:000003">
    <property type="entry name" value="SusC/RagA family TonB-linked outer membrane protein"/>
    <property type="match status" value="1"/>
</dbReference>
<dbReference type="InterPro" id="IPR008969">
    <property type="entry name" value="CarboxyPept-like_regulatory"/>
</dbReference>
<evidence type="ECO:0000256" key="1">
    <source>
        <dbReference type="ARBA" id="ARBA00004571"/>
    </source>
</evidence>
<dbReference type="AlphaFoldDB" id="A0A6G1Z837"/>
<feature type="domain" description="TonB-dependent receptor plug" evidence="9">
    <location>
        <begin position="218"/>
        <end position="324"/>
    </location>
</feature>
<evidence type="ECO:0000256" key="8">
    <source>
        <dbReference type="SAM" id="SignalP"/>
    </source>
</evidence>
<evidence type="ECO:0000256" key="5">
    <source>
        <dbReference type="ARBA" id="ARBA00023136"/>
    </source>
</evidence>
<dbReference type="SUPFAM" id="SSF49464">
    <property type="entry name" value="Carboxypeptidase regulatory domain-like"/>
    <property type="match status" value="1"/>
</dbReference>
<dbReference type="Gene3D" id="2.40.170.20">
    <property type="entry name" value="TonB-dependent receptor, beta-barrel domain"/>
    <property type="match status" value="1"/>
</dbReference>
<dbReference type="InterPro" id="IPR036942">
    <property type="entry name" value="Beta-barrel_TonB_sf"/>
</dbReference>
<evidence type="ECO:0000256" key="4">
    <source>
        <dbReference type="ARBA" id="ARBA00022692"/>
    </source>
</evidence>
<keyword evidence="2 7" id="KW-0813">Transport</keyword>
<dbReference type="NCBIfam" id="TIGR04057">
    <property type="entry name" value="SusC_RagA_signa"/>
    <property type="match status" value="1"/>
</dbReference>
<name>A0A6G1Z837_9BACT</name>
<evidence type="ECO:0000313" key="10">
    <source>
        <dbReference type="EMBL" id="MRY10103.1"/>
    </source>
</evidence>
<comment type="subcellular location">
    <subcellularLocation>
        <location evidence="1 7">Cell outer membrane</location>
        <topology evidence="1 7">Multi-pass membrane protein</topology>
    </subcellularLocation>
</comment>
<dbReference type="InterPro" id="IPR023997">
    <property type="entry name" value="TonB-dep_OMP_SusC/RagA_CS"/>
</dbReference>
<proteinExistence type="inferred from homology"/>
<keyword evidence="8" id="KW-0732">Signal</keyword>
<dbReference type="SUPFAM" id="SSF56935">
    <property type="entry name" value="Porins"/>
    <property type="match status" value="1"/>
</dbReference>
<sequence>MNLNYQKSKKALLNFRKIFILTSLALFTSTISWGQNQRITITGNNNTILKVFEEIEKQTGLSIAYNQTKLDINRKISQDFITKILSSVMTEVLKDTGFSYKIEDKHIVIVPARAEQTTPAQNKNNPKKISGVVLDATGLPIIGANVIVKGTTTGSITNLDGAFSLEVPEGSVLQISYIGYLTKEIPVKGNNTNFDIQLMDDTQTLEEVVVVGYGSQKKVNVIGSIASVDSKALEARAVPDVSNMLTGQLSGVTITQESGNPGQDAGTIRVRGVGSFGATPSPLVLVDGLPGSLSDLTPTDIEQISVLKDASSSAIYGSRAANGVILVTTKKGKEGKARIIYNGSVGMSQATELPELARSYEYAEYYNMAIGKETYTPEMIQKYRDGSDPDNYANEMYLEDLLGGHALQTKHELSASGGTEKIQYMASLGYLHQDGLLDNNYYNRYNARVNLNAELAKNLKLSVRLSGMASDRHEPSTPGSMDGGGYKSIISNAVRFPGLTPSYLSTGEVGLGPKLMGTPVSWVDCASFYREDYDKFKSNAELSYQPIKGLTLKVIGGYNYTLNHTRNYRCDMELAGGKSTGPSSLTDEMKRTVYKTFQAIADYNTTIAGKHNLAALVGYTWEDEGQQTLSGSRNNFPSDDVPYLGAGGADGQTNGGGGYEWAIQSVFGRLTYNFDQRYLFETTMRYDGSSRFPTDSKYGFFPSVAGGWRVSEEQFWKENENLSFVDNLKLKASIGVLGNNNIGNYPYQSVYTLGQAQNYVFGGVYTQGAAVTTYVDPTLKWERTRTTDFGIETALFNNKLTFNASYFYRKTTDILYKPSASYSSIFGLSVSQVNTGEVENKGWEFEIGHQNRLGDFSYHINGNFSIINNKVLTLGMGNVTQNNGMVGNGSDLFIDYPMQMFYGYKTDGVFLTDDEVSEWYDQSTIAKGSKAGDIRYVDTDGDGKVTTDDKVYLGSRIPKYTFGLSLGAEYKGFDFSMLLQGVAKVKGMLSVYAGHAFYQEGNIQKWQMEGCWNVQQDNRYPAYPRLEVMSNAGSNNTLTSDFWVIDASYLKVRNIQLGYTLPNRLCQKFGSSGLRFYVSLDNPLTFKGYRKGWDPENTSNNAQYYPTMSTYTLGLTLKF</sequence>
<evidence type="ECO:0000256" key="3">
    <source>
        <dbReference type="ARBA" id="ARBA00022452"/>
    </source>
</evidence>
<keyword evidence="6 7" id="KW-0998">Cell outer membrane</keyword>
<dbReference type="Pfam" id="PF13715">
    <property type="entry name" value="CarbopepD_reg_2"/>
    <property type="match status" value="1"/>
</dbReference>
<evidence type="ECO:0000256" key="2">
    <source>
        <dbReference type="ARBA" id="ARBA00022448"/>
    </source>
</evidence>
<dbReference type="Gene3D" id="2.60.40.1120">
    <property type="entry name" value="Carboxypeptidase-like, regulatory domain"/>
    <property type="match status" value="1"/>
</dbReference>
<keyword evidence="4 7" id="KW-0812">Transmembrane</keyword>
<keyword evidence="5 7" id="KW-0472">Membrane</keyword>
<accession>A0A6G1Z837</accession>
<gene>
    <name evidence="10" type="ORF">GKE01_01315</name>
</gene>
<comment type="caution">
    <text evidence="10">The sequence shown here is derived from an EMBL/GenBank/DDBJ whole genome shotgun (WGS) entry which is preliminary data.</text>
</comment>
<organism evidence="10">
    <name type="scientific">Parabacteroides goldsteinii</name>
    <dbReference type="NCBI Taxonomy" id="328812"/>
    <lineage>
        <taxon>Bacteria</taxon>
        <taxon>Pseudomonadati</taxon>
        <taxon>Bacteroidota</taxon>
        <taxon>Bacteroidia</taxon>
        <taxon>Bacteroidales</taxon>
        <taxon>Tannerellaceae</taxon>
        <taxon>Parabacteroides</taxon>
    </lineage>
</organism>
<dbReference type="InterPro" id="IPR012910">
    <property type="entry name" value="Plug_dom"/>
</dbReference>
<dbReference type="PROSITE" id="PS52016">
    <property type="entry name" value="TONB_DEPENDENT_REC_3"/>
    <property type="match status" value="1"/>
</dbReference>
<feature type="chain" id="PRO_5026141522" evidence="8">
    <location>
        <begin position="35"/>
        <end position="1119"/>
    </location>
</feature>
<dbReference type="RefSeq" id="WP_154278095.1">
    <property type="nucleotide sequence ID" value="NZ_WKLJ01000001.1"/>
</dbReference>
<evidence type="ECO:0000259" key="9">
    <source>
        <dbReference type="Pfam" id="PF07715"/>
    </source>
</evidence>
<dbReference type="EMBL" id="WKLP01000001">
    <property type="protein sequence ID" value="MRY10103.1"/>
    <property type="molecule type" value="Genomic_DNA"/>
</dbReference>
<evidence type="ECO:0000256" key="6">
    <source>
        <dbReference type="ARBA" id="ARBA00023237"/>
    </source>
</evidence>
<dbReference type="Gene3D" id="2.170.130.10">
    <property type="entry name" value="TonB-dependent receptor, plug domain"/>
    <property type="match status" value="1"/>
</dbReference>
<dbReference type="NCBIfam" id="TIGR04056">
    <property type="entry name" value="OMP_RagA_SusC"/>
    <property type="match status" value="1"/>
</dbReference>
<dbReference type="FunFam" id="2.60.40.1120:FF:000003">
    <property type="entry name" value="Outer membrane protein Omp121"/>
    <property type="match status" value="1"/>
</dbReference>
<evidence type="ECO:0000256" key="7">
    <source>
        <dbReference type="PROSITE-ProRule" id="PRU01360"/>
    </source>
</evidence>
<keyword evidence="3 7" id="KW-1134">Transmembrane beta strand</keyword>
<dbReference type="Pfam" id="PF07715">
    <property type="entry name" value="Plug"/>
    <property type="match status" value="1"/>
</dbReference>